<protein>
    <submittedName>
        <fullName evidence="1">Uncharacterized protein</fullName>
    </submittedName>
</protein>
<evidence type="ECO:0000313" key="2">
    <source>
        <dbReference type="Proteomes" id="UP000814128"/>
    </source>
</evidence>
<name>A0ACB8QJJ9_9AGAM</name>
<organism evidence="1 2">
    <name type="scientific">Vararia minispora EC-137</name>
    <dbReference type="NCBI Taxonomy" id="1314806"/>
    <lineage>
        <taxon>Eukaryota</taxon>
        <taxon>Fungi</taxon>
        <taxon>Dikarya</taxon>
        <taxon>Basidiomycota</taxon>
        <taxon>Agaricomycotina</taxon>
        <taxon>Agaricomycetes</taxon>
        <taxon>Russulales</taxon>
        <taxon>Lachnocladiaceae</taxon>
        <taxon>Vararia</taxon>
    </lineage>
</organism>
<reference evidence="1" key="2">
    <citation type="journal article" date="2022" name="New Phytol.">
        <title>Evolutionary transition to the ectomycorrhizal habit in the genomes of a hyperdiverse lineage of mushroom-forming fungi.</title>
        <authorList>
            <person name="Looney B."/>
            <person name="Miyauchi S."/>
            <person name="Morin E."/>
            <person name="Drula E."/>
            <person name="Courty P.E."/>
            <person name="Kohler A."/>
            <person name="Kuo A."/>
            <person name="LaButti K."/>
            <person name="Pangilinan J."/>
            <person name="Lipzen A."/>
            <person name="Riley R."/>
            <person name="Andreopoulos W."/>
            <person name="He G."/>
            <person name="Johnson J."/>
            <person name="Nolan M."/>
            <person name="Tritt A."/>
            <person name="Barry K.W."/>
            <person name="Grigoriev I.V."/>
            <person name="Nagy L.G."/>
            <person name="Hibbett D."/>
            <person name="Henrissat B."/>
            <person name="Matheny P.B."/>
            <person name="Labbe J."/>
            <person name="Martin F.M."/>
        </authorList>
    </citation>
    <scope>NUCLEOTIDE SEQUENCE</scope>
    <source>
        <strain evidence="1">EC-137</strain>
    </source>
</reference>
<reference evidence="1" key="1">
    <citation type="submission" date="2021-02" db="EMBL/GenBank/DDBJ databases">
        <authorList>
            <consortium name="DOE Joint Genome Institute"/>
            <person name="Ahrendt S."/>
            <person name="Looney B.P."/>
            <person name="Miyauchi S."/>
            <person name="Morin E."/>
            <person name="Drula E."/>
            <person name="Courty P.E."/>
            <person name="Chicoki N."/>
            <person name="Fauchery L."/>
            <person name="Kohler A."/>
            <person name="Kuo A."/>
            <person name="Labutti K."/>
            <person name="Pangilinan J."/>
            <person name="Lipzen A."/>
            <person name="Riley R."/>
            <person name="Andreopoulos W."/>
            <person name="He G."/>
            <person name="Johnson J."/>
            <person name="Barry K.W."/>
            <person name="Grigoriev I.V."/>
            <person name="Nagy L."/>
            <person name="Hibbett D."/>
            <person name="Henrissat B."/>
            <person name="Matheny P.B."/>
            <person name="Labbe J."/>
            <person name="Martin F."/>
        </authorList>
    </citation>
    <scope>NUCLEOTIDE SEQUENCE</scope>
    <source>
        <strain evidence="1">EC-137</strain>
    </source>
</reference>
<sequence length="192" mass="21459">MAAAGTLEQLLPRTIHKAPLSLPGATPASRALVEELLERDRATHHCFFNAIGFHNHLSHHLLAAYDLGASPALLQAAYDEELKEQNDVFVADREKGTVERQKEVLTRENWREYLGQDKYYANYVLFFSEEVKRLGAHAAFEEYVFSEQANAHGACMTERFVAGALHPFIQMGYAIEFNSPAMVAQGPSVRPA</sequence>
<comment type="caution">
    <text evidence="1">The sequence shown here is derived from an EMBL/GenBank/DDBJ whole genome shotgun (WGS) entry which is preliminary data.</text>
</comment>
<keyword evidence="2" id="KW-1185">Reference proteome</keyword>
<accession>A0ACB8QJJ9</accession>
<gene>
    <name evidence="1" type="ORF">K488DRAFT_86285</name>
</gene>
<proteinExistence type="predicted"/>
<evidence type="ECO:0000313" key="1">
    <source>
        <dbReference type="EMBL" id="KAI0032023.1"/>
    </source>
</evidence>
<dbReference type="EMBL" id="MU273560">
    <property type="protein sequence ID" value="KAI0032023.1"/>
    <property type="molecule type" value="Genomic_DNA"/>
</dbReference>
<dbReference type="Proteomes" id="UP000814128">
    <property type="component" value="Unassembled WGS sequence"/>
</dbReference>